<dbReference type="AlphaFoldDB" id="A0A563VNU9"/>
<dbReference type="Proteomes" id="UP000320055">
    <property type="component" value="Unassembled WGS sequence"/>
</dbReference>
<evidence type="ECO:0000256" key="1">
    <source>
        <dbReference type="ARBA" id="ARBA00022549"/>
    </source>
</evidence>
<dbReference type="GO" id="GO:0005952">
    <property type="term" value="C:cAMP-dependent protein kinase complex"/>
    <property type="evidence" value="ECO:0007669"/>
    <property type="project" value="InterPro"/>
</dbReference>
<keyword evidence="2" id="KW-0605">Phycobilisome</keyword>
<evidence type="ECO:0000259" key="4">
    <source>
        <dbReference type="PROSITE" id="PS50042"/>
    </source>
</evidence>
<dbReference type="Pfam" id="PF13646">
    <property type="entry name" value="HEAT_2"/>
    <property type="match status" value="1"/>
</dbReference>
<proteinExistence type="predicted"/>
<dbReference type="PANTHER" id="PTHR11635:SF152">
    <property type="entry name" value="CAMP-DEPENDENT PROTEIN KINASE TYPE I REGULATORY SUBUNIT-RELATED"/>
    <property type="match status" value="1"/>
</dbReference>
<feature type="transmembrane region" description="Helical" evidence="3">
    <location>
        <begin position="385"/>
        <end position="404"/>
    </location>
</feature>
<feature type="transmembrane region" description="Helical" evidence="3">
    <location>
        <begin position="228"/>
        <end position="251"/>
    </location>
</feature>
<feature type="transmembrane region" description="Helical" evidence="3">
    <location>
        <begin position="176"/>
        <end position="194"/>
    </location>
</feature>
<dbReference type="InterPro" id="IPR011989">
    <property type="entry name" value="ARM-like"/>
</dbReference>
<dbReference type="EMBL" id="CAACVJ010000090">
    <property type="protein sequence ID" value="VEP13047.1"/>
    <property type="molecule type" value="Genomic_DNA"/>
</dbReference>
<dbReference type="InterPro" id="IPR016024">
    <property type="entry name" value="ARM-type_fold"/>
</dbReference>
<dbReference type="GO" id="GO:0030089">
    <property type="term" value="C:phycobilisome"/>
    <property type="evidence" value="ECO:0007669"/>
    <property type="project" value="UniProtKB-KW"/>
</dbReference>
<feature type="transmembrane region" description="Helical" evidence="3">
    <location>
        <begin position="148"/>
        <end position="167"/>
    </location>
</feature>
<feature type="domain" description="Cyclic nucleotide-binding" evidence="4">
    <location>
        <begin position="912"/>
        <end position="1014"/>
    </location>
</feature>
<feature type="transmembrane region" description="Helical" evidence="3">
    <location>
        <begin position="20"/>
        <end position="40"/>
    </location>
</feature>
<dbReference type="SUPFAM" id="SSF51206">
    <property type="entry name" value="cAMP-binding domain-like"/>
    <property type="match status" value="1"/>
</dbReference>
<evidence type="ECO:0000256" key="3">
    <source>
        <dbReference type="SAM" id="Phobius"/>
    </source>
</evidence>
<organism evidence="5 6">
    <name type="scientific">Hyella patelloides LEGE 07179</name>
    <dbReference type="NCBI Taxonomy" id="945734"/>
    <lineage>
        <taxon>Bacteria</taxon>
        <taxon>Bacillati</taxon>
        <taxon>Cyanobacteriota</taxon>
        <taxon>Cyanophyceae</taxon>
        <taxon>Pleurocapsales</taxon>
        <taxon>Hyellaceae</taxon>
        <taxon>Hyella</taxon>
    </lineage>
</organism>
<dbReference type="PANTHER" id="PTHR11635">
    <property type="entry name" value="CAMP-DEPENDENT PROTEIN KINASE REGULATORY CHAIN"/>
    <property type="match status" value="1"/>
</dbReference>
<keyword evidence="3" id="KW-1133">Transmembrane helix</keyword>
<protein>
    <submittedName>
        <fullName evidence="5">Putative Transcriptional regulator</fullName>
    </submittedName>
</protein>
<dbReference type="GO" id="GO:0005829">
    <property type="term" value="C:cytosol"/>
    <property type="evidence" value="ECO:0007669"/>
    <property type="project" value="TreeGrafter"/>
</dbReference>
<feature type="transmembrane region" description="Helical" evidence="3">
    <location>
        <begin position="109"/>
        <end position="128"/>
    </location>
</feature>
<evidence type="ECO:0000256" key="2">
    <source>
        <dbReference type="ARBA" id="ARBA00022738"/>
    </source>
</evidence>
<keyword evidence="1" id="KW-0042">Antenna complex</keyword>
<dbReference type="Gene3D" id="2.60.120.10">
    <property type="entry name" value="Jelly Rolls"/>
    <property type="match status" value="1"/>
</dbReference>
<keyword evidence="3" id="KW-0812">Transmembrane</keyword>
<dbReference type="CDD" id="cd00038">
    <property type="entry name" value="CAP_ED"/>
    <property type="match status" value="1"/>
</dbReference>
<dbReference type="SUPFAM" id="SSF103473">
    <property type="entry name" value="MFS general substrate transporter"/>
    <property type="match status" value="1"/>
</dbReference>
<dbReference type="Gene3D" id="1.25.10.10">
    <property type="entry name" value="Leucine-rich Repeat Variant"/>
    <property type="match status" value="3"/>
</dbReference>
<dbReference type="RefSeq" id="WP_144864357.1">
    <property type="nucleotide sequence ID" value="NZ_LR213779.1"/>
</dbReference>
<dbReference type="PROSITE" id="PS50042">
    <property type="entry name" value="CNMP_BINDING_3"/>
    <property type="match status" value="1"/>
</dbReference>
<name>A0A563VNU9_9CYAN</name>
<feature type="transmembrane region" description="Helical" evidence="3">
    <location>
        <begin position="289"/>
        <end position="315"/>
    </location>
</feature>
<dbReference type="InterPro" id="IPR018490">
    <property type="entry name" value="cNMP-bd_dom_sf"/>
</dbReference>
<feature type="transmembrane region" description="Helical" evidence="3">
    <location>
        <begin position="83"/>
        <end position="102"/>
    </location>
</feature>
<gene>
    <name evidence="5" type="ORF">H1P_180029</name>
</gene>
<dbReference type="InterPro" id="IPR000595">
    <property type="entry name" value="cNMP-bd_dom"/>
</dbReference>
<feature type="transmembrane region" description="Helical" evidence="3">
    <location>
        <begin position="52"/>
        <end position="71"/>
    </location>
</feature>
<evidence type="ECO:0000313" key="5">
    <source>
        <dbReference type="EMBL" id="VEP13047.1"/>
    </source>
</evidence>
<keyword evidence="6" id="KW-1185">Reference proteome</keyword>
<reference evidence="5 6" key="1">
    <citation type="submission" date="2019-01" db="EMBL/GenBank/DDBJ databases">
        <authorList>
            <person name="Brito A."/>
        </authorList>
    </citation>
    <scope>NUCLEOTIDE SEQUENCE [LARGE SCALE GENOMIC DNA]</scope>
    <source>
        <strain evidence="5">1</strain>
    </source>
</reference>
<dbReference type="Pfam" id="PF00027">
    <property type="entry name" value="cNMP_binding"/>
    <property type="match status" value="1"/>
</dbReference>
<dbReference type="InterPro" id="IPR050503">
    <property type="entry name" value="cAMP-dep_PK_reg_su-like"/>
</dbReference>
<keyword evidence="3" id="KW-0472">Membrane</keyword>
<feature type="transmembrane region" description="Helical" evidence="3">
    <location>
        <begin position="362"/>
        <end position="379"/>
    </location>
</feature>
<dbReference type="InterPro" id="IPR036259">
    <property type="entry name" value="MFS_trans_sf"/>
</dbReference>
<dbReference type="InterPro" id="IPR014710">
    <property type="entry name" value="RmlC-like_jellyroll"/>
</dbReference>
<dbReference type="OrthoDB" id="441225at2"/>
<accession>A0A563VNU9</accession>
<dbReference type="SMART" id="SM00100">
    <property type="entry name" value="cNMP"/>
    <property type="match status" value="1"/>
</dbReference>
<sequence length="1045" mass="116525">MFTFLSRRWGLSSREGSLLIQLLLLATTILAYSVMSMAIANSLFVNYVGANSLPLAFILIGLCSMPAYGLFSTAIDLYSRPKLFRSVLLFSIAIVIGLRCLLNLDSIAVYYGLLIAVFFQWDFYNNILYPSLVIDYFTSLEYKRYTPFIGIAQAVGTLIGGGMTIALSQYLRTRDLLWGLPLVLAISFCQILYLEKSQPRLDLVKPKEKTSLIASVKNFPKLTQEYPLVLLLAGSSFLLVIIYLSSEFLWFNIYGNSFSEQELTSFLGLMRIVISLVQVAVLYGVTRPLLQFCGVANLNGVYPVTTLLSFAGLLLNFKLPSAIGLHINGDALYKGINLPIHQLNYNAIPSEFRGRVRALSDGLIYAVGLTLAGIVLWVAHNYLSLVQITWIAASLTVLLLLVRFPMGKYYAQSLEQMIRGNTIDLDELAREGIQLPSQSQDAIREMLTSSDRYVQLKGLELAGNLGQLSDFFAEISPILATADDEIRDAIVKLLATASEVEILFKQLLAEESAITYITAWELAINKAYSLPKPKIEFSSPKTTTTTATVTNNYYAIVRDCDLATLAAEIEPANLTVSEQKSLIRAVSWSNQSQAIFLLSKILEQGSEELKYQTLKALTNFATQGNEQLAQIATEYIEHSEPSIRITAWKIIELSHCESILSDLTWGLADTNPRVRQQIASSLAAYGKAGLLLARESLASGDRNVVDTAIAAIGKIGTRQATDILYKYLTPDFTQLSRTQKWRQQIPTDDATWKPLKIAVADYQQRLIQKVLYILSCLGRSRTVNSINQILASRNETDIANAVEVLASMQQRRFVVPLIPILEQQLKSATITPIKADAQWLKNKGYKILLEALATSDRWLKSSALIALASIPSNALSDNDPVVQAIAKDLFTPNQAPNNTLMNRLLLLKEVSLFKNLSLDELLAIEKALIPEQVLTNQTIYTEGSWGSHFYIVAEGRVKLTKQVESQPQEIKQVAQGQYFGEIAIFDDAPRWDTATALENSTLLKLEKKRFLNLISQRPHIILEICRFLSQRLRETDKYLSVKKSI</sequence>
<evidence type="ECO:0000313" key="6">
    <source>
        <dbReference type="Proteomes" id="UP000320055"/>
    </source>
</evidence>
<feature type="transmembrane region" description="Helical" evidence="3">
    <location>
        <begin position="263"/>
        <end position="283"/>
    </location>
</feature>
<dbReference type="SUPFAM" id="SSF48371">
    <property type="entry name" value="ARM repeat"/>
    <property type="match status" value="1"/>
</dbReference>